<keyword evidence="4" id="KW-1185">Reference proteome</keyword>
<proteinExistence type="inferred from homology"/>
<dbReference type="PANTHER" id="PTHR24321:SF8">
    <property type="entry name" value="ESTRADIOL 17-BETA-DEHYDROGENASE 8-RELATED"/>
    <property type="match status" value="1"/>
</dbReference>
<dbReference type="InterPro" id="IPR036291">
    <property type="entry name" value="NAD(P)-bd_dom_sf"/>
</dbReference>
<dbReference type="InterPro" id="IPR002347">
    <property type="entry name" value="SDR_fam"/>
</dbReference>
<evidence type="ECO:0000256" key="2">
    <source>
        <dbReference type="ARBA" id="ARBA00023002"/>
    </source>
</evidence>
<dbReference type="Pfam" id="PF13561">
    <property type="entry name" value="adh_short_C2"/>
    <property type="match status" value="1"/>
</dbReference>
<dbReference type="Gene3D" id="3.40.50.720">
    <property type="entry name" value="NAD(P)-binding Rossmann-like Domain"/>
    <property type="match status" value="1"/>
</dbReference>
<evidence type="ECO:0000313" key="3">
    <source>
        <dbReference type="EMBL" id="MDY0746364.1"/>
    </source>
</evidence>
<dbReference type="PRINTS" id="PR00081">
    <property type="entry name" value="GDHRDH"/>
</dbReference>
<name>A0ABU5DJQ8_9BURK</name>
<evidence type="ECO:0000313" key="4">
    <source>
        <dbReference type="Proteomes" id="UP001285263"/>
    </source>
</evidence>
<dbReference type="PRINTS" id="PR00080">
    <property type="entry name" value="SDRFAMILY"/>
</dbReference>
<sequence length="268" mass="26917">MTTNFSLAGRKALVTGAARGIGAGIAKALADAGAAVMIGDVLAELSRDTAQTLSAGGATVRFTPLDVTSDDSWSAAVAATVSEFGGFDILVNNAGIEISALVTEVKADDLRRMFDVNVVGTLLGMKHALREMRPGGSAGKGGSVLNISSVAATIAFPAISGYSASKSAVDRATRIAAVESGKLGYGVRVNCLYPGLVPTDMGMKLAADIVACGLAATIEEAVGDVIGQTPLGRLGEVTDMADAAVFMCSDAARFITGIGLPVDGGMGT</sequence>
<gene>
    <name evidence="3" type="ORF">SNE35_17765</name>
</gene>
<evidence type="ECO:0000256" key="1">
    <source>
        <dbReference type="ARBA" id="ARBA00006484"/>
    </source>
</evidence>
<dbReference type="Proteomes" id="UP001285263">
    <property type="component" value="Unassembled WGS sequence"/>
</dbReference>
<dbReference type="EMBL" id="JAXCLA010000005">
    <property type="protein sequence ID" value="MDY0746364.1"/>
    <property type="molecule type" value="Genomic_DNA"/>
</dbReference>
<reference evidence="3 4" key="1">
    <citation type="submission" date="2023-11" db="EMBL/GenBank/DDBJ databases">
        <title>Paucibacter sp. nov., isolated from fresh soil in Korea.</title>
        <authorList>
            <person name="Le N.T.T."/>
        </authorList>
    </citation>
    <scope>NUCLEOTIDE SEQUENCE [LARGE SCALE GENOMIC DNA]</scope>
    <source>
        <strain evidence="3 4">R3-3</strain>
    </source>
</reference>
<dbReference type="SUPFAM" id="SSF51735">
    <property type="entry name" value="NAD(P)-binding Rossmann-fold domains"/>
    <property type="match status" value="1"/>
</dbReference>
<protein>
    <submittedName>
        <fullName evidence="3">SDR family oxidoreductase</fullName>
    </submittedName>
</protein>
<organism evidence="3 4">
    <name type="scientific">Roseateles agri</name>
    <dbReference type="NCBI Taxonomy" id="3098619"/>
    <lineage>
        <taxon>Bacteria</taxon>
        <taxon>Pseudomonadati</taxon>
        <taxon>Pseudomonadota</taxon>
        <taxon>Betaproteobacteria</taxon>
        <taxon>Burkholderiales</taxon>
        <taxon>Sphaerotilaceae</taxon>
        <taxon>Roseateles</taxon>
    </lineage>
</organism>
<comment type="caution">
    <text evidence="3">The sequence shown here is derived from an EMBL/GenBank/DDBJ whole genome shotgun (WGS) entry which is preliminary data.</text>
</comment>
<keyword evidence="2" id="KW-0560">Oxidoreductase</keyword>
<dbReference type="RefSeq" id="WP_320424268.1">
    <property type="nucleotide sequence ID" value="NZ_JAXCLA010000005.1"/>
</dbReference>
<comment type="similarity">
    <text evidence="1">Belongs to the short-chain dehydrogenases/reductases (SDR) family.</text>
</comment>
<dbReference type="PANTHER" id="PTHR24321">
    <property type="entry name" value="DEHYDROGENASES, SHORT CHAIN"/>
    <property type="match status" value="1"/>
</dbReference>
<accession>A0ABU5DJQ8</accession>